<feature type="transmembrane region" description="Helical" evidence="6">
    <location>
        <begin position="383"/>
        <end position="402"/>
    </location>
</feature>
<evidence type="ECO:0000256" key="4">
    <source>
        <dbReference type="ARBA" id="ARBA00022989"/>
    </source>
</evidence>
<keyword evidence="3 6" id="KW-0812">Transmembrane</keyword>
<feature type="transmembrane region" description="Helical" evidence="6">
    <location>
        <begin position="9"/>
        <end position="29"/>
    </location>
</feature>
<gene>
    <name evidence="8" type="ordered locus">Theco_0559</name>
</gene>
<feature type="transmembrane region" description="Helical" evidence="6">
    <location>
        <begin position="295"/>
        <end position="313"/>
    </location>
</feature>
<keyword evidence="5 6" id="KW-0472">Membrane</keyword>
<feature type="transmembrane region" description="Helical" evidence="6">
    <location>
        <begin position="352"/>
        <end position="371"/>
    </location>
</feature>
<dbReference type="SUPFAM" id="SSF103473">
    <property type="entry name" value="MFS general substrate transporter"/>
    <property type="match status" value="1"/>
</dbReference>
<feature type="transmembrane region" description="Helical" evidence="6">
    <location>
        <begin position="172"/>
        <end position="191"/>
    </location>
</feature>
<evidence type="ECO:0000313" key="9">
    <source>
        <dbReference type="Proteomes" id="UP000010795"/>
    </source>
</evidence>
<dbReference type="GO" id="GO:0005886">
    <property type="term" value="C:plasma membrane"/>
    <property type="evidence" value="ECO:0007669"/>
    <property type="project" value="UniProtKB-SubCell"/>
</dbReference>
<feature type="transmembrane region" description="Helical" evidence="6">
    <location>
        <begin position="106"/>
        <end position="124"/>
    </location>
</feature>
<dbReference type="InterPro" id="IPR020846">
    <property type="entry name" value="MFS_dom"/>
</dbReference>
<name>L0EAU9_THECK</name>
<dbReference type="Proteomes" id="UP000010795">
    <property type="component" value="Chromosome"/>
</dbReference>
<dbReference type="AlphaFoldDB" id="L0EAU9"/>
<evidence type="ECO:0000256" key="1">
    <source>
        <dbReference type="ARBA" id="ARBA00004651"/>
    </source>
</evidence>
<evidence type="ECO:0000313" key="8">
    <source>
        <dbReference type="EMBL" id="AGA56769.1"/>
    </source>
</evidence>
<dbReference type="eggNOG" id="COG2223">
    <property type="taxonomic scope" value="Bacteria"/>
</dbReference>
<feature type="transmembrane region" description="Helical" evidence="6">
    <location>
        <begin position="225"/>
        <end position="245"/>
    </location>
</feature>
<sequence>MNTAVQTRVAVQTATVYSILFAVSAIHMLNDSMQTVVTALFPVLRDSLALTLSQIGWLSFALNMTSSVMQPVVGLYSDRHPTPGMLPVGMGMSLLGIAGLAFAPNYWTLLLATVFIGIGSAVFHPEGSRVVYFAAGERRSFAQSIYQMGGNAGSMLAPLMTIAIFIPLGQRGAAWGMLLAAAAIAVALYVVPWYRTQLAAYGVPVKRKGKTADGRTLHDGLSGRTVAFALTLLVLIVFARSWYAAGINNFYPFYLEDKFGVSKQTAQLALFLYLGAGVAGTFFGGIWGDRFGRKTMIIFSIVGSAPFALALPYLPLEAIFPVVTVLGFIMMSGFSVSVVYAQELMPRNVGMASGLIVGLAFGMGALGAVVLGEWMSAIGENPIPVIDAVSYLPLIGLLAFLLPKDRRR</sequence>
<evidence type="ECO:0000256" key="2">
    <source>
        <dbReference type="ARBA" id="ARBA00022448"/>
    </source>
</evidence>
<dbReference type="STRING" id="717605.Theco_0559"/>
<feature type="transmembrane region" description="Helical" evidence="6">
    <location>
        <begin position="145"/>
        <end position="166"/>
    </location>
</feature>
<proteinExistence type="predicted"/>
<accession>L0EAU9</accession>
<evidence type="ECO:0000256" key="3">
    <source>
        <dbReference type="ARBA" id="ARBA00022692"/>
    </source>
</evidence>
<comment type="subcellular location">
    <subcellularLocation>
        <location evidence="1">Cell membrane</location>
        <topology evidence="1">Multi-pass membrane protein</topology>
    </subcellularLocation>
</comment>
<feature type="transmembrane region" description="Helical" evidence="6">
    <location>
        <begin position="319"/>
        <end position="340"/>
    </location>
</feature>
<dbReference type="CDD" id="cd17478">
    <property type="entry name" value="MFS_FsR"/>
    <property type="match status" value="1"/>
</dbReference>
<keyword evidence="2" id="KW-0813">Transport</keyword>
<keyword evidence="4 6" id="KW-1133">Transmembrane helix</keyword>
<dbReference type="InterPro" id="IPR036259">
    <property type="entry name" value="MFS_trans_sf"/>
</dbReference>
<evidence type="ECO:0000259" key="7">
    <source>
        <dbReference type="PROSITE" id="PS50850"/>
    </source>
</evidence>
<feature type="transmembrane region" description="Helical" evidence="6">
    <location>
        <begin position="265"/>
        <end position="288"/>
    </location>
</feature>
<dbReference type="InterPro" id="IPR011701">
    <property type="entry name" value="MFS"/>
</dbReference>
<organism evidence="8 9">
    <name type="scientific">Thermobacillus composti (strain DSM 18247 / JCM 13945 / KWC4)</name>
    <dbReference type="NCBI Taxonomy" id="717605"/>
    <lineage>
        <taxon>Bacteria</taxon>
        <taxon>Bacillati</taxon>
        <taxon>Bacillota</taxon>
        <taxon>Bacilli</taxon>
        <taxon>Bacillales</taxon>
        <taxon>Paenibacillaceae</taxon>
        <taxon>Thermobacillus</taxon>
    </lineage>
</organism>
<dbReference type="PROSITE" id="PS50850">
    <property type="entry name" value="MFS"/>
    <property type="match status" value="1"/>
</dbReference>
<dbReference type="EMBL" id="CP003255">
    <property type="protein sequence ID" value="AGA56769.1"/>
    <property type="molecule type" value="Genomic_DNA"/>
</dbReference>
<dbReference type="Gene3D" id="1.20.1250.20">
    <property type="entry name" value="MFS general substrate transporter like domains"/>
    <property type="match status" value="2"/>
</dbReference>
<feature type="transmembrane region" description="Helical" evidence="6">
    <location>
        <begin position="49"/>
        <end position="69"/>
    </location>
</feature>
<reference evidence="9" key="1">
    <citation type="submission" date="2012-01" db="EMBL/GenBank/DDBJ databases">
        <title>Complete sequence of chromosome of Thermobacillus composti KWC4.</title>
        <authorList>
            <person name="Lucas S."/>
            <person name="Han J."/>
            <person name="Lapidus A."/>
            <person name="Cheng J.-F."/>
            <person name="Goodwin L."/>
            <person name="Pitluck S."/>
            <person name="Peters L."/>
            <person name="Ovchinnikova G."/>
            <person name="Teshima H."/>
            <person name="Detter J.C."/>
            <person name="Han C."/>
            <person name="Tapia R."/>
            <person name="Land M."/>
            <person name="Hauser L."/>
            <person name="Kyrpides N."/>
            <person name="Ivanova N."/>
            <person name="Pagani I."/>
            <person name="Anderson I."/>
            <person name="Woyke T."/>
        </authorList>
    </citation>
    <scope>NUCLEOTIDE SEQUENCE [LARGE SCALE GENOMIC DNA]</scope>
    <source>
        <strain evidence="9">DSM 18247 / JCM 13945 / KWC4</strain>
    </source>
</reference>
<evidence type="ECO:0000256" key="5">
    <source>
        <dbReference type="ARBA" id="ARBA00023136"/>
    </source>
</evidence>
<dbReference type="HOGENOM" id="CLU_040537_2_0_9"/>
<feature type="transmembrane region" description="Helical" evidence="6">
    <location>
        <begin position="81"/>
        <end position="100"/>
    </location>
</feature>
<feature type="domain" description="Major facilitator superfamily (MFS) profile" evidence="7">
    <location>
        <begin position="19"/>
        <end position="408"/>
    </location>
</feature>
<dbReference type="GO" id="GO:0022857">
    <property type="term" value="F:transmembrane transporter activity"/>
    <property type="evidence" value="ECO:0007669"/>
    <property type="project" value="InterPro"/>
</dbReference>
<dbReference type="RefSeq" id="WP_015253533.1">
    <property type="nucleotide sequence ID" value="NC_019897.1"/>
</dbReference>
<evidence type="ECO:0000256" key="6">
    <source>
        <dbReference type="SAM" id="Phobius"/>
    </source>
</evidence>
<dbReference type="Pfam" id="PF07690">
    <property type="entry name" value="MFS_1"/>
    <property type="match status" value="2"/>
</dbReference>
<keyword evidence="9" id="KW-1185">Reference proteome</keyword>
<dbReference type="PANTHER" id="PTHR43129:SF1">
    <property type="entry name" value="FOSMIDOMYCIN RESISTANCE PROTEIN"/>
    <property type="match status" value="1"/>
</dbReference>
<dbReference type="PANTHER" id="PTHR43129">
    <property type="entry name" value="FOSMIDOMYCIN RESISTANCE PROTEIN"/>
    <property type="match status" value="1"/>
</dbReference>
<dbReference type="KEGG" id="tco:Theco_0559"/>
<protein>
    <submittedName>
        <fullName evidence="8">Nitrate/nitrite transporter</fullName>
    </submittedName>
</protein>